<evidence type="ECO:0008006" key="3">
    <source>
        <dbReference type="Google" id="ProtNLM"/>
    </source>
</evidence>
<dbReference type="InterPro" id="IPR029044">
    <property type="entry name" value="Nucleotide-diphossugar_trans"/>
</dbReference>
<dbReference type="InterPro" id="IPR050793">
    <property type="entry name" value="CMP-NeuNAc_synthase"/>
</dbReference>
<dbReference type="Proteomes" id="UP000600214">
    <property type="component" value="Unassembled WGS sequence"/>
</dbReference>
<dbReference type="PANTHER" id="PTHR21485">
    <property type="entry name" value="HAD SUPERFAMILY MEMBERS CMAS AND KDSC"/>
    <property type="match status" value="1"/>
</dbReference>
<proteinExistence type="predicted"/>
<dbReference type="InterPro" id="IPR003329">
    <property type="entry name" value="Cytidylyl_trans"/>
</dbReference>
<comment type="caution">
    <text evidence="1">The sequence shown here is derived from an EMBL/GenBank/DDBJ whole genome shotgun (WGS) entry which is preliminary data.</text>
</comment>
<evidence type="ECO:0000313" key="1">
    <source>
        <dbReference type="EMBL" id="GGH50784.1"/>
    </source>
</evidence>
<dbReference type="PANTHER" id="PTHR21485:SF6">
    <property type="entry name" value="N-ACYLNEURAMINATE CYTIDYLYLTRANSFERASE-RELATED"/>
    <property type="match status" value="1"/>
</dbReference>
<sequence length="219" mass="25270">MKLLGGMPLIQYTIESARQSELLDTILVSTDCPEIAAFVNCFDRITAPFVRPAHIATDHTPMIEVVIHALNSAERNLYRFEYVLLLQPTCPFRKPGMIDETIRHVVQQKADSLMTMRRIPDPHNPFWSYTLQNDKLQHVVPDVNRPTRRQDLTATYHRDGEIYIARTSLIRAGEITGGKIAGWLNDNPFEINIDTPADWMRAETLFNQWKDQTKNIFSY</sequence>
<dbReference type="EMBL" id="BMIA01000005">
    <property type="protein sequence ID" value="GGH50784.1"/>
    <property type="molecule type" value="Genomic_DNA"/>
</dbReference>
<gene>
    <name evidence="1" type="primary">neuA</name>
    <name evidence="1" type="ORF">GCM10007423_53700</name>
</gene>
<dbReference type="Gene3D" id="3.90.550.10">
    <property type="entry name" value="Spore Coat Polysaccharide Biosynthesis Protein SpsA, Chain A"/>
    <property type="match status" value="1"/>
</dbReference>
<organism evidence="1 2">
    <name type="scientific">Dyadobacter endophyticus</name>
    <dbReference type="NCBI Taxonomy" id="1749036"/>
    <lineage>
        <taxon>Bacteria</taxon>
        <taxon>Pseudomonadati</taxon>
        <taxon>Bacteroidota</taxon>
        <taxon>Cytophagia</taxon>
        <taxon>Cytophagales</taxon>
        <taxon>Spirosomataceae</taxon>
        <taxon>Dyadobacter</taxon>
    </lineage>
</organism>
<protein>
    <recommendedName>
        <fullName evidence="3">N-acylneuraminate cytidylyltransferase</fullName>
    </recommendedName>
</protein>
<accession>A0ABQ1Z7J8</accession>
<evidence type="ECO:0000313" key="2">
    <source>
        <dbReference type="Proteomes" id="UP000600214"/>
    </source>
</evidence>
<name>A0ABQ1Z7J8_9BACT</name>
<dbReference type="Pfam" id="PF02348">
    <property type="entry name" value="CTP_transf_3"/>
    <property type="match status" value="1"/>
</dbReference>
<dbReference type="SUPFAM" id="SSF53448">
    <property type="entry name" value="Nucleotide-diphospho-sugar transferases"/>
    <property type="match status" value="1"/>
</dbReference>
<keyword evidence="2" id="KW-1185">Reference proteome</keyword>
<dbReference type="CDD" id="cd02513">
    <property type="entry name" value="CMP-NeuAc_Synthase"/>
    <property type="match status" value="1"/>
</dbReference>
<reference evidence="2" key="1">
    <citation type="journal article" date="2019" name="Int. J. Syst. Evol. Microbiol.">
        <title>The Global Catalogue of Microorganisms (GCM) 10K type strain sequencing project: providing services to taxonomists for standard genome sequencing and annotation.</title>
        <authorList>
            <consortium name="The Broad Institute Genomics Platform"/>
            <consortium name="The Broad Institute Genome Sequencing Center for Infectious Disease"/>
            <person name="Wu L."/>
            <person name="Ma J."/>
        </authorList>
    </citation>
    <scope>NUCLEOTIDE SEQUENCE [LARGE SCALE GENOMIC DNA]</scope>
    <source>
        <strain evidence="2">CGMCC 1.15288</strain>
    </source>
</reference>